<protein>
    <submittedName>
        <fullName evidence="3">Uncharacterized protein</fullName>
    </submittedName>
</protein>
<organism evidence="3 4">
    <name type="scientific">Malus baccata</name>
    <name type="common">Siberian crab apple</name>
    <name type="synonym">Pyrus baccata</name>
    <dbReference type="NCBI Taxonomy" id="106549"/>
    <lineage>
        <taxon>Eukaryota</taxon>
        <taxon>Viridiplantae</taxon>
        <taxon>Streptophyta</taxon>
        <taxon>Embryophyta</taxon>
        <taxon>Tracheophyta</taxon>
        <taxon>Spermatophyta</taxon>
        <taxon>Magnoliopsida</taxon>
        <taxon>eudicotyledons</taxon>
        <taxon>Gunneridae</taxon>
        <taxon>Pentapetalae</taxon>
        <taxon>rosids</taxon>
        <taxon>fabids</taxon>
        <taxon>Rosales</taxon>
        <taxon>Rosaceae</taxon>
        <taxon>Amygdaloideae</taxon>
        <taxon>Maleae</taxon>
        <taxon>Malus</taxon>
    </lineage>
</organism>
<keyword evidence="2" id="KW-0732">Signal</keyword>
<reference evidence="3 4" key="1">
    <citation type="journal article" date="2019" name="G3 (Bethesda)">
        <title>Sequencing of a Wild Apple (Malus baccata) Genome Unravels the Differences Between Cultivated and Wild Apple Species Regarding Disease Resistance and Cold Tolerance.</title>
        <authorList>
            <person name="Chen X."/>
        </authorList>
    </citation>
    <scope>NUCLEOTIDE SEQUENCE [LARGE SCALE GENOMIC DNA]</scope>
    <source>
        <strain evidence="4">cv. Shandingzi</strain>
        <tissue evidence="3">Leaves</tissue>
    </source>
</reference>
<keyword evidence="4" id="KW-1185">Reference proteome</keyword>
<evidence type="ECO:0000313" key="4">
    <source>
        <dbReference type="Proteomes" id="UP000315295"/>
    </source>
</evidence>
<accession>A0A540M7L7</accession>
<feature type="signal peptide" evidence="2">
    <location>
        <begin position="1"/>
        <end position="29"/>
    </location>
</feature>
<dbReference type="EMBL" id="VIEB01000339">
    <property type="protein sequence ID" value="TQD94688.1"/>
    <property type="molecule type" value="Genomic_DNA"/>
</dbReference>
<evidence type="ECO:0000256" key="1">
    <source>
        <dbReference type="SAM" id="MobiDB-lite"/>
    </source>
</evidence>
<gene>
    <name evidence="3" type="ORF">C1H46_019740</name>
</gene>
<name>A0A540M7L7_MALBA</name>
<dbReference type="AlphaFoldDB" id="A0A540M7L7"/>
<dbReference type="Proteomes" id="UP000315295">
    <property type="component" value="Unassembled WGS sequence"/>
</dbReference>
<feature type="compositionally biased region" description="Polar residues" evidence="1">
    <location>
        <begin position="90"/>
        <end position="103"/>
    </location>
</feature>
<evidence type="ECO:0000313" key="3">
    <source>
        <dbReference type="EMBL" id="TQD94688.1"/>
    </source>
</evidence>
<comment type="caution">
    <text evidence="3">The sequence shown here is derived from an EMBL/GenBank/DDBJ whole genome shotgun (WGS) entry which is preliminary data.</text>
</comment>
<feature type="region of interest" description="Disordered" evidence="1">
    <location>
        <begin position="76"/>
        <end position="103"/>
    </location>
</feature>
<sequence>MHSVGRKPFSFFLNIILVVLLVLAPIASGIRTYPTPNVPDYKSQGASETPAAVPRLVLLDLKERLVAVFHHVVLSKRPIPPSGPSHRSNKAPNSSRHLLLNSP</sequence>
<feature type="chain" id="PRO_5022026315" evidence="2">
    <location>
        <begin position="30"/>
        <end position="103"/>
    </location>
</feature>
<evidence type="ECO:0000256" key="2">
    <source>
        <dbReference type="SAM" id="SignalP"/>
    </source>
</evidence>
<proteinExistence type="predicted"/>